<dbReference type="Pfam" id="PF09375">
    <property type="entry name" value="Peptidase_M75"/>
    <property type="match status" value="1"/>
</dbReference>
<evidence type="ECO:0000313" key="6">
    <source>
        <dbReference type="Proteomes" id="UP001163714"/>
    </source>
</evidence>
<keyword evidence="2 3" id="KW-0732">Signal</keyword>
<feature type="domain" description="Imelysin-like" evidence="4">
    <location>
        <begin position="58"/>
        <end position="375"/>
    </location>
</feature>
<dbReference type="InterPro" id="IPR038352">
    <property type="entry name" value="Imelysin_sf"/>
</dbReference>
<accession>A0ABT3I677</accession>
<gene>
    <name evidence="5" type="ORF">OHT75_03650</name>
</gene>
<evidence type="ECO:0000256" key="2">
    <source>
        <dbReference type="ARBA" id="ARBA00022729"/>
    </source>
</evidence>
<dbReference type="EMBL" id="JAPDMX010000003">
    <property type="protein sequence ID" value="MCW3171574.1"/>
    <property type="molecule type" value="Genomic_DNA"/>
</dbReference>
<keyword evidence="6" id="KW-1185">Reference proteome</keyword>
<dbReference type="Gene3D" id="1.20.1420.20">
    <property type="entry name" value="M75 peptidase, HXXE motif"/>
    <property type="match status" value="1"/>
</dbReference>
<feature type="signal peptide" evidence="3">
    <location>
        <begin position="1"/>
        <end position="27"/>
    </location>
</feature>
<name>A0ABT3I677_9GAMM</name>
<evidence type="ECO:0000256" key="1">
    <source>
        <dbReference type="ARBA" id="ARBA00004196"/>
    </source>
</evidence>
<evidence type="ECO:0000313" key="5">
    <source>
        <dbReference type="EMBL" id="MCW3171574.1"/>
    </source>
</evidence>
<comment type="subcellular location">
    <subcellularLocation>
        <location evidence="1">Cell envelope</location>
    </subcellularLocation>
</comment>
<protein>
    <submittedName>
        <fullName evidence="5">Iron-regulated protein A</fullName>
    </submittedName>
</protein>
<evidence type="ECO:0000259" key="4">
    <source>
        <dbReference type="Pfam" id="PF09375"/>
    </source>
</evidence>
<dbReference type="Proteomes" id="UP001163714">
    <property type="component" value="Unassembled WGS sequence"/>
</dbReference>
<comment type="caution">
    <text evidence="5">The sequence shown here is derived from an EMBL/GenBank/DDBJ whole genome shotgun (WGS) entry which is preliminary data.</text>
</comment>
<feature type="chain" id="PRO_5046625693" evidence="3">
    <location>
        <begin position="28"/>
        <end position="390"/>
    </location>
</feature>
<proteinExistence type="predicted"/>
<evidence type="ECO:0000256" key="3">
    <source>
        <dbReference type="SAM" id="SignalP"/>
    </source>
</evidence>
<dbReference type="CDD" id="cd14658">
    <property type="entry name" value="Imelysin-like_IrpA"/>
    <property type="match status" value="1"/>
</dbReference>
<organism evidence="5 6">
    <name type="scientific">Shewanella subflava</name>
    <dbReference type="NCBI Taxonomy" id="2986476"/>
    <lineage>
        <taxon>Bacteria</taxon>
        <taxon>Pseudomonadati</taxon>
        <taxon>Pseudomonadota</taxon>
        <taxon>Gammaproteobacteria</taxon>
        <taxon>Alteromonadales</taxon>
        <taxon>Shewanellaceae</taxon>
        <taxon>Shewanella</taxon>
    </lineage>
</organism>
<sequence>MKFTYSAIALSLVMGLSACGGSGSDEATPTTPTIPTVPDDSFTFGATEMITNLTDEVIVAGYADLAAKGEALLLATQSLINSTSQADLVAAQAAWKAARQPWEQGESHIFGPVDSLSIDPHLDSWPLNTSDLQTQLNSAAGFDAETIKGWNDDVQGFHTMEYLLFGDGVNDNSKDITELTTREREYLVALAEVFRDYAKQLDDAWQISHNPQDANALPYAELLKGSGAVNNTIYSSELAVIEELVNGMIGIVDEVGNGKIADPFGDSLATADTSKVESQYSWNSLTDFANNIIGVRNVYQGEFTGSPDKQGIIDFVAAADATLATRIASEIDDVILKIQAIKGSSDLPFRQAILDADGRARVQIAVDALSKLQTSLESDVLPLLSQWKAS</sequence>
<dbReference type="PROSITE" id="PS51257">
    <property type="entry name" value="PROKAR_LIPOPROTEIN"/>
    <property type="match status" value="1"/>
</dbReference>
<dbReference type="InterPro" id="IPR018976">
    <property type="entry name" value="Imelysin-like"/>
</dbReference>
<reference evidence="5" key="1">
    <citation type="submission" date="2022-10" db="EMBL/GenBank/DDBJ databases">
        <title>Shewanella flava sp. nov, isolated from the estuary of the Fenhe River into the Yellow River.</title>
        <authorList>
            <person name="Li Y."/>
        </authorList>
    </citation>
    <scope>NUCLEOTIDE SEQUENCE</scope>
    <source>
        <strain evidence="5">FYR11-62</strain>
    </source>
</reference>
<dbReference type="InterPro" id="IPR034982">
    <property type="entry name" value="Imelysin-like_IrpA"/>
</dbReference>
<dbReference type="RefSeq" id="WP_264725083.1">
    <property type="nucleotide sequence ID" value="NZ_JAPDMX010000003.1"/>
</dbReference>